<proteinExistence type="predicted"/>
<sequence>MVRWKQAALSACALGLAVALLPPGSAAARPTAEASPAGVDWFAEEAAGFAKERGISEAEARERMAWQLVAPDLDELLQKDLGARYGAVWVDVRDGDRVKVGVTGGVDEPARGVVKAAAQVVGLTGGYDLVSVKRSAARLAADNDWLGEEVIRVNRDATVFLSAGLRPDLNAVQLGVPRKGGLTAAQEALVKAAQDRMGDGVVLAATSGGYRPFLGCDSPYCDAPLRGGVKINHPDTSCTSGFIAQSKVDSKKYVVTAGHCAMDNLGTWSSKNAALTVKAIGPVHRWIFDTYIGDMAIIRISDTSIATGWDPRPWVLVTYSPQTNQNTTYHIAEDKMSLLGMRICTTGMATRMTNCGHVTELGLTANLGGLSMRNLGRTSNCSKPGDSGAPMFASHVAYGILVGGVEDDCDTVYQGIRTAERELNVNILH</sequence>
<keyword evidence="1" id="KW-0732">Signal</keyword>
<protein>
    <submittedName>
        <fullName evidence="3">S1 family peptidase</fullName>
    </submittedName>
</protein>
<feature type="domain" description="Peptidase S1" evidence="2">
    <location>
        <begin position="250"/>
        <end position="411"/>
    </location>
</feature>
<name>A0ABW2HBF8_9ACTN</name>
<dbReference type="PROSITE" id="PS00134">
    <property type="entry name" value="TRYPSIN_HIS"/>
    <property type="match status" value="1"/>
</dbReference>
<evidence type="ECO:0000313" key="4">
    <source>
        <dbReference type="Proteomes" id="UP001596392"/>
    </source>
</evidence>
<gene>
    <name evidence="3" type="ORF">ACFQO7_34805</name>
</gene>
<dbReference type="InterPro" id="IPR001254">
    <property type="entry name" value="Trypsin_dom"/>
</dbReference>
<evidence type="ECO:0000256" key="1">
    <source>
        <dbReference type="SAM" id="SignalP"/>
    </source>
</evidence>
<keyword evidence="4" id="KW-1185">Reference proteome</keyword>
<accession>A0ABW2HBF8</accession>
<reference evidence="4" key="1">
    <citation type="journal article" date="2019" name="Int. J. Syst. Evol. Microbiol.">
        <title>The Global Catalogue of Microorganisms (GCM) 10K type strain sequencing project: providing services to taxonomists for standard genome sequencing and annotation.</title>
        <authorList>
            <consortium name="The Broad Institute Genomics Platform"/>
            <consortium name="The Broad Institute Genome Sequencing Center for Infectious Disease"/>
            <person name="Wu L."/>
            <person name="Ma J."/>
        </authorList>
    </citation>
    <scope>NUCLEOTIDE SEQUENCE [LARGE SCALE GENOMIC DNA]</scope>
    <source>
        <strain evidence="4">CGMCC 1.9106</strain>
    </source>
</reference>
<dbReference type="InterPro" id="IPR018114">
    <property type="entry name" value="TRYPSIN_HIS"/>
</dbReference>
<dbReference type="InterPro" id="IPR043504">
    <property type="entry name" value="Peptidase_S1_PA_chymotrypsin"/>
</dbReference>
<dbReference type="Gene3D" id="2.40.10.10">
    <property type="entry name" value="Trypsin-like serine proteases"/>
    <property type="match status" value="2"/>
</dbReference>
<dbReference type="EMBL" id="JBHTAC010000061">
    <property type="protein sequence ID" value="MFC7247663.1"/>
    <property type="molecule type" value="Genomic_DNA"/>
</dbReference>
<organism evidence="3 4">
    <name type="scientific">Catellatospora aurea</name>
    <dbReference type="NCBI Taxonomy" id="1337874"/>
    <lineage>
        <taxon>Bacteria</taxon>
        <taxon>Bacillati</taxon>
        <taxon>Actinomycetota</taxon>
        <taxon>Actinomycetes</taxon>
        <taxon>Micromonosporales</taxon>
        <taxon>Micromonosporaceae</taxon>
        <taxon>Catellatospora</taxon>
    </lineage>
</organism>
<feature type="signal peptide" evidence="1">
    <location>
        <begin position="1"/>
        <end position="28"/>
    </location>
</feature>
<dbReference type="Proteomes" id="UP001596392">
    <property type="component" value="Unassembled WGS sequence"/>
</dbReference>
<dbReference type="SUPFAM" id="SSF50494">
    <property type="entry name" value="Trypsin-like serine proteases"/>
    <property type="match status" value="1"/>
</dbReference>
<dbReference type="CDD" id="cd21112">
    <property type="entry name" value="alphaLP-like"/>
    <property type="match status" value="1"/>
</dbReference>
<evidence type="ECO:0000259" key="2">
    <source>
        <dbReference type="Pfam" id="PF00089"/>
    </source>
</evidence>
<comment type="caution">
    <text evidence="3">The sequence shown here is derived from an EMBL/GenBank/DDBJ whole genome shotgun (WGS) entry which is preliminary data.</text>
</comment>
<dbReference type="Pfam" id="PF00089">
    <property type="entry name" value="Trypsin"/>
    <property type="match status" value="1"/>
</dbReference>
<dbReference type="InterPro" id="IPR009003">
    <property type="entry name" value="Peptidase_S1_PA"/>
</dbReference>
<evidence type="ECO:0000313" key="3">
    <source>
        <dbReference type="EMBL" id="MFC7247663.1"/>
    </source>
</evidence>
<feature type="chain" id="PRO_5047461872" evidence="1">
    <location>
        <begin position="29"/>
        <end position="429"/>
    </location>
</feature>
<dbReference type="RefSeq" id="WP_376810380.1">
    <property type="nucleotide sequence ID" value="NZ_JBHTAC010000061.1"/>
</dbReference>